<dbReference type="CDD" id="cd19821">
    <property type="entry name" value="Bbox1_BBX-like"/>
    <property type="match status" value="1"/>
</dbReference>
<evidence type="ECO:0000256" key="1">
    <source>
        <dbReference type="ARBA" id="ARBA00022723"/>
    </source>
</evidence>
<keyword evidence="2 4" id="KW-0863">Zinc-finger</keyword>
<protein>
    <submittedName>
        <fullName evidence="8">Zinc finger protein CONSTANS-LIKE 9</fullName>
    </submittedName>
</protein>
<sequence>MKECELCNHPARMFCESDQASLCWDCDAKVHGANFLVARHSRSLLCHVCQSPTPWKASGAKLGPTVSVCEKCVNSSHGREDRAGGVVVRTYDESQGRNEDEIDRDADDEDDVDDDDDDEDEDEDENEDDEDDDDDDDGDDNDNDDDGENQVVPWSSTPPPPAASSSSSDESSSSGGRRGAESGISYSFKRMRENADLCYQNDLGYSSFHPNSDNNNRALVSPADRDCLDDEATSYCSLFTHSKHLKGTVTESTSAPHLSSLKRFRQEKLVGRDTPATILGISAS</sequence>
<dbReference type="PANTHER" id="PTHR31717">
    <property type="entry name" value="ZINC FINGER PROTEIN CONSTANS-LIKE 10"/>
    <property type="match status" value="1"/>
</dbReference>
<dbReference type="SMART" id="SM00336">
    <property type="entry name" value="BBOX"/>
    <property type="match status" value="1"/>
</dbReference>
<feature type="compositionally biased region" description="Acidic residues" evidence="5">
    <location>
        <begin position="100"/>
        <end position="148"/>
    </location>
</feature>
<dbReference type="GO" id="GO:0008270">
    <property type="term" value="F:zinc ion binding"/>
    <property type="evidence" value="ECO:0007669"/>
    <property type="project" value="UniProtKB-KW"/>
</dbReference>
<dbReference type="AlphaFoldDB" id="A0A1U8Q9E8"/>
<dbReference type="InParanoid" id="A0A1U8Q9E8"/>
<evidence type="ECO:0000256" key="4">
    <source>
        <dbReference type="PROSITE-ProRule" id="PRU00024"/>
    </source>
</evidence>
<dbReference type="PANTHER" id="PTHR31717:SF60">
    <property type="entry name" value="B-BOX TYPE ZINC FINGER FAMILY PROTEIN"/>
    <property type="match status" value="1"/>
</dbReference>
<proteinExistence type="predicted"/>
<dbReference type="Proteomes" id="UP000189703">
    <property type="component" value="Unplaced"/>
</dbReference>
<feature type="compositionally biased region" description="Basic and acidic residues" evidence="5">
    <location>
        <begin position="90"/>
        <end position="99"/>
    </location>
</feature>
<dbReference type="STRING" id="4432.A0A1U8Q9E8"/>
<dbReference type="OMA" id="PVIESKM"/>
<evidence type="ECO:0000259" key="6">
    <source>
        <dbReference type="PROSITE" id="PS50119"/>
    </source>
</evidence>
<feature type="region of interest" description="Disordered" evidence="5">
    <location>
        <begin position="74"/>
        <end position="181"/>
    </location>
</feature>
<evidence type="ECO:0000256" key="5">
    <source>
        <dbReference type="SAM" id="MobiDB-lite"/>
    </source>
</evidence>
<name>A0A1U8Q9E8_NELNU</name>
<evidence type="ECO:0000256" key="2">
    <source>
        <dbReference type="ARBA" id="ARBA00022771"/>
    </source>
</evidence>
<reference evidence="8" key="1">
    <citation type="submission" date="2025-08" db="UniProtKB">
        <authorList>
            <consortium name="RefSeq"/>
        </authorList>
    </citation>
    <scope>IDENTIFICATION</scope>
</reference>
<dbReference type="InterPro" id="IPR049808">
    <property type="entry name" value="CONSTANS-like_Bbox1"/>
</dbReference>
<gene>
    <name evidence="8" type="primary">LOC104605735</name>
</gene>
<dbReference type="PROSITE" id="PS50119">
    <property type="entry name" value="ZF_BBOX"/>
    <property type="match status" value="1"/>
</dbReference>
<accession>A0A1U8Q9E8</accession>
<dbReference type="OrthoDB" id="153872at2759"/>
<organism evidence="7 8">
    <name type="scientific">Nelumbo nucifera</name>
    <name type="common">Sacred lotus</name>
    <dbReference type="NCBI Taxonomy" id="4432"/>
    <lineage>
        <taxon>Eukaryota</taxon>
        <taxon>Viridiplantae</taxon>
        <taxon>Streptophyta</taxon>
        <taxon>Embryophyta</taxon>
        <taxon>Tracheophyta</taxon>
        <taxon>Spermatophyta</taxon>
        <taxon>Magnoliopsida</taxon>
        <taxon>Proteales</taxon>
        <taxon>Nelumbonaceae</taxon>
        <taxon>Nelumbo</taxon>
    </lineage>
</organism>
<feature type="compositionally biased region" description="Low complexity" evidence="5">
    <location>
        <begin position="163"/>
        <end position="181"/>
    </location>
</feature>
<keyword evidence="3" id="KW-0862">Zinc</keyword>
<evidence type="ECO:0000313" key="8">
    <source>
        <dbReference type="RefSeq" id="XP_019054700.1"/>
    </source>
</evidence>
<keyword evidence="1" id="KW-0479">Metal-binding</keyword>
<evidence type="ECO:0000313" key="7">
    <source>
        <dbReference type="Proteomes" id="UP000189703"/>
    </source>
</evidence>
<evidence type="ECO:0000256" key="3">
    <source>
        <dbReference type="ARBA" id="ARBA00022833"/>
    </source>
</evidence>
<dbReference type="Pfam" id="PF00643">
    <property type="entry name" value="zf-B_box"/>
    <property type="match status" value="1"/>
</dbReference>
<dbReference type="RefSeq" id="XP_019054700.1">
    <property type="nucleotide sequence ID" value="XM_019199155.1"/>
</dbReference>
<dbReference type="KEGG" id="nnu:104605735"/>
<dbReference type="GeneID" id="104605735"/>
<dbReference type="InterPro" id="IPR000315">
    <property type="entry name" value="Znf_B-box"/>
</dbReference>
<keyword evidence="7" id="KW-1185">Reference proteome</keyword>
<feature type="domain" description="B box-type" evidence="6">
    <location>
        <begin position="1"/>
        <end position="45"/>
    </location>
</feature>
<dbReference type="eggNOG" id="ENOG502S0GS">
    <property type="taxonomic scope" value="Eukaryota"/>
</dbReference>